<dbReference type="InterPro" id="IPR000542">
    <property type="entry name" value="Carn_acyl_trans"/>
</dbReference>
<name>A0A813N235_9BILA</name>
<reference evidence="10" key="1">
    <citation type="submission" date="2021-02" db="EMBL/GenBank/DDBJ databases">
        <authorList>
            <person name="Nowell W R."/>
        </authorList>
    </citation>
    <scope>NUCLEOTIDE SEQUENCE</scope>
    <source>
        <strain evidence="10">Ploen Becks lab</strain>
    </source>
</reference>
<dbReference type="Gene3D" id="3.30.559.70">
    <property type="entry name" value="Choline/Carnitine o-acyltransferase, domain 2"/>
    <property type="match status" value="1"/>
</dbReference>
<evidence type="ECO:0000313" key="10">
    <source>
        <dbReference type="EMBL" id="CAF0732251.1"/>
    </source>
</evidence>
<dbReference type="SUPFAM" id="SSF52777">
    <property type="entry name" value="CoA-dependent acyltransferases"/>
    <property type="match status" value="2"/>
</dbReference>
<evidence type="ECO:0000256" key="6">
    <source>
        <dbReference type="ARBA" id="ARBA00040495"/>
    </source>
</evidence>
<dbReference type="GO" id="GO:0043005">
    <property type="term" value="C:neuron projection"/>
    <property type="evidence" value="ECO:0007669"/>
    <property type="project" value="TreeGrafter"/>
</dbReference>
<evidence type="ECO:0000259" key="9">
    <source>
        <dbReference type="Pfam" id="PF00755"/>
    </source>
</evidence>
<evidence type="ECO:0000256" key="5">
    <source>
        <dbReference type="ARBA" id="ARBA00039091"/>
    </source>
</evidence>
<dbReference type="PROSITE" id="PS00440">
    <property type="entry name" value="ACYLTRANSF_C_2"/>
    <property type="match status" value="1"/>
</dbReference>
<keyword evidence="3" id="KW-0530">Neurotransmitter biosynthesis</keyword>
<dbReference type="GO" id="GO:0045202">
    <property type="term" value="C:synapse"/>
    <property type="evidence" value="ECO:0007669"/>
    <property type="project" value="GOC"/>
</dbReference>
<dbReference type="InterPro" id="IPR042231">
    <property type="entry name" value="Cho/carn_acyl_trans_2"/>
</dbReference>
<dbReference type="PANTHER" id="PTHR22589">
    <property type="entry name" value="CARNITINE O-ACYLTRANSFERASE"/>
    <property type="match status" value="1"/>
</dbReference>
<dbReference type="GO" id="GO:0004102">
    <property type="term" value="F:choline O-acetyltransferase activity"/>
    <property type="evidence" value="ECO:0007669"/>
    <property type="project" value="UniProtKB-EC"/>
</dbReference>
<accession>A0A813N235</accession>
<dbReference type="GO" id="GO:0008292">
    <property type="term" value="P:acetylcholine biosynthetic process"/>
    <property type="evidence" value="ECO:0007669"/>
    <property type="project" value="TreeGrafter"/>
</dbReference>
<dbReference type="AlphaFoldDB" id="A0A813N235"/>
<dbReference type="EMBL" id="CAJNOC010000243">
    <property type="protein sequence ID" value="CAF0732251.1"/>
    <property type="molecule type" value="Genomic_DNA"/>
</dbReference>
<comment type="caution">
    <text evidence="10">The sequence shown here is derived from an EMBL/GenBank/DDBJ whole genome shotgun (WGS) entry which is preliminary data.</text>
</comment>
<evidence type="ECO:0000256" key="2">
    <source>
        <dbReference type="ARBA" id="ARBA00022679"/>
    </source>
</evidence>
<comment type="similarity">
    <text evidence="1 8">Belongs to the carnitine/choline acetyltransferase family.</text>
</comment>
<dbReference type="InterPro" id="IPR023213">
    <property type="entry name" value="CAT-like_dom_sf"/>
</dbReference>
<evidence type="ECO:0000256" key="3">
    <source>
        <dbReference type="ARBA" id="ARBA00022979"/>
    </source>
</evidence>
<dbReference type="EC" id="2.3.1.6" evidence="5"/>
<organism evidence="10 11">
    <name type="scientific">Brachionus calyciflorus</name>
    <dbReference type="NCBI Taxonomy" id="104777"/>
    <lineage>
        <taxon>Eukaryota</taxon>
        <taxon>Metazoa</taxon>
        <taxon>Spiralia</taxon>
        <taxon>Gnathifera</taxon>
        <taxon>Rotifera</taxon>
        <taxon>Eurotatoria</taxon>
        <taxon>Monogononta</taxon>
        <taxon>Pseudotrocha</taxon>
        <taxon>Ploima</taxon>
        <taxon>Brachionidae</taxon>
        <taxon>Brachionus</taxon>
    </lineage>
</organism>
<dbReference type="GO" id="GO:0005737">
    <property type="term" value="C:cytoplasm"/>
    <property type="evidence" value="ECO:0007669"/>
    <property type="project" value="TreeGrafter"/>
</dbReference>
<dbReference type="Pfam" id="PF00755">
    <property type="entry name" value="Carn_acyltransf"/>
    <property type="match status" value="1"/>
</dbReference>
<dbReference type="OrthoDB" id="240216at2759"/>
<protein>
    <recommendedName>
        <fullName evidence="6">Choline O-acetyltransferase</fullName>
        <ecNumber evidence="5">2.3.1.6</ecNumber>
    </recommendedName>
</protein>
<proteinExistence type="inferred from homology"/>
<keyword evidence="2 8" id="KW-0808">Transferase</keyword>
<evidence type="ECO:0000256" key="1">
    <source>
        <dbReference type="ARBA" id="ARBA00005232"/>
    </source>
</evidence>
<dbReference type="PANTHER" id="PTHR22589:SF14">
    <property type="entry name" value="CHOLINE O-ACETYLTRANSFERASE"/>
    <property type="match status" value="1"/>
</dbReference>
<evidence type="ECO:0000256" key="8">
    <source>
        <dbReference type="RuleBase" id="RU003801"/>
    </source>
</evidence>
<sequence>MSSINRSSILKKFASSSIRSRHGIKWIASPYNYMAQNVIPNQIDHSKNRFLLPKLSVPRLESTVTSYLRSLEPILPQSNFKKAQESAREFLNSKNTLNGYNLQKILNNLSERKENWASEIYANEYYYKVKLPLPIYSNPAKLMKKQYFEDENAFLKYVTILINAVLDFKFKIDSNTLEVDKPTGCDKSANLCMDQYKKIFSSYRQPGLDKDTFLVFKNDYSNQHIIIMSKNKLYKIDLIVNSQLINELDLFNQLRQIRQDSKRPQNEDIDIGLLTSLPRDEWSMVRNNLIKDPVNKFSLDMIEKSAFIICLDDKVDSNKYTSEDIKNGNQILNGCGTLFNSANRWFDKTLQFVVSEDGISGLLREHSPSEGPITVNLIDHVYEYLKNSKSIDMHESFPYSNPSKLEWNSNSYIQNKIEHARNKFDELIDDFELNVFKYDKFGRSFPKQLKISPDSFLQIALQYAYFKVNQELPVHVSMGSLRRFHKGRVDYIRGPSKDLLKFCQSMQKSHVTNQEKLFLLKKAVNVQTKTMLDTILGNGYDCHLAALKNIAEEKYGKLPALFTDESFEINNKLKLLASQVTTNFDGTFSCFGPNVIGGHTSTYNYKPNEILFTVAGYKSTSINSVSCLSDAFKLSLDEIFFLVKN</sequence>
<feature type="active site" description="Proton acceptor" evidence="7">
    <location>
        <position position="366"/>
    </location>
</feature>
<keyword evidence="11" id="KW-1185">Reference proteome</keyword>
<feature type="domain" description="Choline/carnitine acyltransferase" evidence="9">
    <location>
        <begin position="55"/>
        <end position="624"/>
    </location>
</feature>
<dbReference type="GO" id="GO:0007274">
    <property type="term" value="P:neuromuscular synaptic transmission"/>
    <property type="evidence" value="ECO:0007669"/>
    <property type="project" value="TreeGrafter"/>
</dbReference>
<dbReference type="Proteomes" id="UP000663879">
    <property type="component" value="Unassembled WGS sequence"/>
</dbReference>
<dbReference type="Gene3D" id="3.30.559.10">
    <property type="entry name" value="Chloramphenicol acetyltransferase-like domain"/>
    <property type="match status" value="1"/>
</dbReference>
<evidence type="ECO:0000313" key="11">
    <source>
        <dbReference type="Proteomes" id="UP000663879"/>
    </source>
</evidence>
<evidence type="ECO:0000256" key="7">
    <source>
        <dbReference type="PIRSR" id="PIRSR600542-1"/>
    </source>
</evidence>
<gene>
    <name evidence="10" type="ORF">OXX778_LOCUS2912</name>
</gene>
<evidence type="ECO:0000256" key="4">
    <source>
        <dbReference type="ARBA" id="ARBA00023315"/>
    </source>
</evidence>
<keyword evidence="4 8" id="KW-0012">Acyltransferase</keyword>
<dbReference type="InterPro" id="IPR039551">
    <property type="entry name" value="Cho/carn_acyl_trans"/>
</dbReference>